<feature type="transmembrane region" description="Helical" evidence="1">
    <location>
        <begin position="249"/>
        <end position="267"/>
    </location>
</feature>
<name>A0ABY6HNI8_9ARCH</name>
<protein>
    <submittedName>
        <fullName evidence="2">Uncharacterized protein</fullName>
    </submittedName>
</protein>
<reference evidence="2" key="1">
    <citation type="submission" date="2022-09" db="EMBL/GenBank/DDBJ databases">
        <title>Actin cytoskeleton and complex cell architecture in an #Asgard archaeon.</title>
        <authorList>
            <person name="Ponce Toledo R.I."/>
            <person name="Schleper C."/>
            <person name="Rodrigues Oliveira T."/>
            <person name="Wollweber F."/>
            <person name="Xu J."/>
            <person name="Rittmann S."/>
            <person name="Klingl A."/>
            <person name="Pilhofer M."/>
        </authorList>
    </citation>
    <scope>NUCLEOTIDE SEQUENCE</scope>
    <source>
        <strain evidence="2">B-35</strain>
    </source>
</reference>
<dbReference type="EMBL" id="CP104013">
    <property type="protein sequence ID" value="UYP44134.1"/>
    <property type="molecule type" value="Genomic_DNA"/>
</dbReference>
<feature type="transmembrane region" description="Helical" evidence="1">
    <location>
        <begin position="66"/>
        <end position="88"/>
    </location>
</feature>
<feature type="transmembrane region" description="Helical" evidence="1">
    <location>
        <begin position="223"/>
        <end position="243"/>
    </location>
</feature>
<feature type="transmembrane region" description="Helical" evidence="1">
    <location>
        <begin position="169"/>
        <end position="188"/>
    </location>
</feature>
<evidence type="ECO:0000313" key="2">
    <source>
        <dbReference type="EMBL" id="UYP44134.1"/>
    </source>
</evidence>
<gene>
    <name evidence="2" type="ORF">NEF87_000419</name>
</gene>
<accession>A0ABY6HNI8</accession>
<keyword evidence="1" id="KW-0472">Membrane</keyword>
<keyword evidence="1" id="KW-0812">Transmembrane</keyword>
<dbReference type="Proteomes" id="UP001208689">
    <property type="component" value="Chromosome"/>
</dbReference>
<keyword evidence="3" id="KW-1185">Reference proteome</keyword>
<feature type="transmembrane region" description="Helical" evidence="1">
    <location>
        <begin position="351"/>
        <end position="372"/>
    </location>
</feature>
<feature type="transmembrane region" description="Helical" evidence="1">
    <location>
        <begin position="310"/>
        <end position="331"/>
    </location>
</feature>
<feature type="transmembrane region" description="Helical" evidence="1">
    <location>
        <begin position="31"/>
        <end position="54"/>
    </location>
</feature>
<proteinExistence type="predicted"/>
<feature type="transmembrane region" description="Helical" evidence="1">
    <location>
        <begin position="194"/>
        <end position="211"/>
    </location>
</feature>
<sequence>MSKSSYVERALGKFFVDQIFGGFRTLLTKRLLPFSMILFLTLGINIGAVILYSFEVNWMSLSLVTTLYHLGLFIAIVFVVFGIIAAIWKQYLFQVIVVFVGIIVAFILIFVIGIPEVWVGFDAIEVVFLLIWVFISSISMFFIIFYFFTGIEGKLLTAGKSDDHLFMGGILRLVSIGSIGLCIALILLNMSLNAIIIGAIGIGVNILYLVFGFTAKKNASTSNFIAILGLFNIYITYQLSAAITPSQGIENAFTELFLLIFTAFYYIQSKTNTVASIDDSRLEKVDSGRKVFFQKKLLFSARIEKMLGELSLIIIAIGFALGYSLILLNVTVDASLPFGTFFEVDLGLPVVSHRLFALASLVILLIMMIFYVTSENFRELATNHYSFTQGVKIVGDKIKVIGKKIKNPFSRKKKKDETE</sequence>
<evidence type="ECO:0000256" key="1">
    <source>
        <dbReference type="SAM" id="Phobius"/>
    </source>
</evidence>
<evidence type="ECO:0000313" key="3">
    <source>
        <dbReference type="Proteomes" id="UP001208689"/>
    </source>
</evidence>
<feature type="transmembrane region" description="Helical" evidence="1">
    <location>
        <begin position="95"/>
        <end position="114"/>
    </location>
</feature>
<feature type="transmembrane region" description="Helical" evidence="1">
    <location>
        <begin position="126"/>
        <end position="148"/>
    </location>
</feature>
<keyword evidence="1" id="KW-1133">Transmembrane helix</keyword>
<organism evidence="2 3">
    <name type="scientific">Candidatus Lokiarchaeum ossiferum</name>
    <dbReference type="NCBI Taxonomy" id="2951803"/>
    <lineage>
        <taxon>Archaea</taxon>
        <taxon>Promethearchaeati</taxon>
        <taxon>Promethearchaeota</taxon>
        <taxon>Promethearchaeia</taxon>
        <taxon>Promethearchaeales</taxon>
        <taxon>Promethearchaeaceae</taxon>
        <taxon>Candidatus Lokiarchaeum</taxon>
    </lineage>
</organism>